<dbReference type="EMBL" id="KZ857448">
    <property type="protein sequence ID" value="RDX44608.1"/>
    <property type="molecule type" value="Genomic_DNA"/>
</dbReference>
<dbReference type="OrthoDB" id="2798901at2759"/>
<evidence type="ECO:0000313" key="2">
    <source>
        <dbReference type="Proteomes" id="UP000256964"/>
    </source>
</evidence>
<reference evidence="1 2" key="1">
    <citation type="journal article" date="2018" name="Biotechnol. Biofuels">
        <title>Integrative visual omics of the white-rot fungus Polyporus brumalis exposes the biotechnological potential of its oxidative enzymes for delignifying raw plant biomass.</title>
        <authorList>
            <person name="Miyauchi S."/>
            <person name="Rancon A."/>
            <person name="Drula E."/>
            <person name="Hage H."/>
            <person name="Chaduli D."/>
            <person name="Favel A."/>
            <person name="Grisel S."/>
            <person name="Henrissat B."/>
            <person name="Herpoel-Gimbert I."/>
            <person name="Ruiz-Duenas F.J."/>
            <person name="Chevret D."/>
            <person name="Hainaut M."/>
            <person name="Lin J."/>
            <person name="Wang M."/>
            <person name="Pangilinan J."/>
            <person name="Lipzen A."/>
            <person name="Lesage-Meessen L."/>
            <person name="Navarro D."/>
            <person name="Riley R."/>
            <person name="Grigoriev I.V."/>
            <person name="Zhou S."/>
            <person name="Raouche S."/>
            <person name="Rosso M.N."/>
        </authorList>
    </citation>
    <scope>NUCLEOTIDE SEQUENCE [LARGE SCALE GENOMIC DNA]</scope>
    <source>
        <strain evidence="1 2">BRFM 1820</strain>
    </source>
</reference>
<dbReference type="SUPFAM" id="SSF52047">
    <property type="entry name" value="RNI-like"/>
    <property type="match status" value="1"/>
</dbReference>
<dbReference type="Proteomes" id="UP000256964">
    <property type="component" value="Unassembled WGS sequence"/>
</dbReference>
<proteinExistence type="predicted"/>
<sequence length="240" mass="26992">MPANIPVEVSEHVIDMLWDDKDTLRACALTCRAWVPRSRLYLFRSITLRERPTVYALADLLDTDESIQHLIQTVGVKLDKHTLLLDSFFAVLGRRLPRLHELSFIGRSLAGQFFPYITRRTCLLASFTTSIASLSLQYAILRSFDDLARLLGTLTHLTHLTLNHITCLKYGTYTSELITSHSLKLETLRMTSTFGPAPCVRTMLRAVDPAILKEIALDSCCGIDIAPRDGSPWICRSSSL</sequence>
<evidence type="ECO:0000313" key="1">
    <source>
        <dbReference type="EMBL" id="RDX44608.1"/>
    </source>
</evidence>
<protein>
    <recommendedName>
        <fullName evidence="3">F-box domain-containing protein</fullName>
    </recommendedName>
</protein>
<keyword evidence="2" id="KW-1185">Reference proteome</keyword>
<evidence type="ECO:0008006" key="3">
    <source>
        <dbReference type="Google" id="ProtNLM"/>
    </source>
</evidence>
<gene>
    <name evidence="1" type="ORF">OH76DRAFT_1093315</name>
</gene>
<accession>A0A371CWE2</accession>
<organism evidence="1 2">
    <name type="scientific">Lentinus brumalis</name>
    <dbReference type="NCBI Taxonomy" id="2498619"/>
    <lineage>
        <taxon>Eukaryota</taxon>
        <taxon>Fungi</taxon>
        <taxon>Dikarya</taxon>
        <taxon>Basidiomycota</taxon>
        <taxon>Agaricomycotina</taxon>
        <taxon>Agaricomycetes</taxon>
        <taxon>Polyporales</taxon>
        <taxon>Polyporaceae</taxon>
        <taxon>Lentinus</taxon>
    </lineage>
</organism>
<dbReference type="AlphaFoldDB" id="A0A371CWE2"/>
<name>A0A371CWE2_9APHY</name>